<evidence type="ECO:0000256" key="1">
    <source>
        <dbReference type="SAM" id="MobiDB-lite"/>
    </source>
</evidence>
<accession>A0ABN9UVI7</accession>
<protein>
    <submittedName>
        <fullName evidence="3">Uncharacterized protein</fullName>
    </submittedName>
</protein>
<keyword evidence="2" id="KW-1133">Transmembrane helix</keyword>
<feature type="transmembrane region" description="Helical" evidence="2">
    <location>
        <begin position="180"/>
        <end position="199"/>
    </location>
</feature>
<feature type="region of interest" description="Disordered" evidence="1">
    <location>
        <begin position="607"/>
        <end position="641"/>
    </location>
</feature>
<evidence type="ECO:0000313" key="4">
    <source>
        <dbReference type="Proteomes" id="UP001189429"/>
    </source>
</evidence>
<feature type="region of interest" description="Disordered" evidence="1">
    <location>
        <begin position="446"/>
        <end position="465"/>
    </location>
</feature>
<feature type="transmembrane region" description="Helical" evidence="2">
    <location>
        <begin position="38"/>
        <end position="59"/>
    </location>
</feature>
<comment type="caution">
    <text evidence="3">The sequence shown here is derived from an EMBL/GenBank/DDBJ whole genome shotgun (WGS) entry which is preliminary data.</text>
</comment>
<dbReference type="EMBL" id="CAUYUJ010016316">
    <property type="protein sequence ID" value="CAK0863916.1"/>
    <property type="molecule type" value="Genomic_DNA"/>
</dbReference>
<keyword evidence="2" id="KW-0472">Membrane</keyword>
<keyword evidence="4" id="KW-1185">Reference proteome</keyword>
<evidence type="ECO:0000313" key="3">
    <source>
        <dbReference type="EMBL" id="CAK0863916.1"/>
    </source>
</evidence>
<name>A0ABN9UVI7_9DINO</name>
<feature type="transmembrane region" description="Helical" evidence="2">
    <location>
        <begin position="153"/>
        <end position="173"/>
    </location>
</feature>
<reference evidence="3" key="1">
    <citation type="submission" date="2023-10" db="EMBL/GenBank/DDBJ databases">
        <authorList>
            <person name="Chen Y."/>
            <person name="Shah S."/>
            <person name="Dougan E. K."/>
            <person name="Thang M."/>
            <person name="Chan C."/>
        </authorList>
    </citation>
    <scope>NUCLEOTIDE SEQUENCE [LARGE SCALE GENOMIC DNA]</scope>
</reference>
<dbReference type="Proteomes" id="UP001189429">
    <property type="component" value="Unassembled WGS sequence"/>
</dbReference>
<feature type="transmembrane region" description="Helical" evidence="2">
    <location>
        <begin position="219"/>
        <end position="245"/>
    </location>
</feature>
<feature type="transmembrane region" description="Helical" evidence="2">
    <location>
        <begin position="108"/>
        <end position="133"/>
    </location>
</feature>
<feature type="transmembrane region" description="Helical" evidence="2">
    <location>
        <begin position="257"/>
        <end position="277"/>
    </location>
</feature>
<gene>
    <name evidence="3" type="ORF">PCOR1329_LOCUS51937</name>
</gene>
<keyword evidence="2" id="KW-0812">Transmembrane</keyword>
<evidence type="ECO:0000256" key="2">
    <source>
        <dbReference type="SAM" id="Phobius"/>
    </source>
</evidence>
<proteinExistence type="predicted"/>
<sequence length="641" mass="70217">LHGGSSSRSDEVFPSVASMSIAPDCTGSVESAHIVYRYLGYPFLLMHGCLLTALIVLGVRHCCATFRSFCMAACSFSCDKLRRIFHFRCAIEQDRRLQTQVDEVQKHYFFTFGSVHVVGQLLISVFCHISSASAKQSVHLHHGWCTNGMVTRYVDVAPMYISAAAMVLMLGVLPKSASTAWLNALNITSSLSVIFFVVVPDRIRGFNVAVGDGQFRAALIFQVSQSWVCGNPELSSVLLFFLIVLKAIQEYAFSSDYFAFVVLALYALFSLIALWSLDSCMRYMAAVYAREADATKHASLIERLMSKSCDACIFLGHRLEIIKGADQLCSLLMCQSGPESFNGRVFTEFATEDEKPRVSDFMARPSEADDAEQDTQAGLFSTKLRDTLGITVKVQICHACLGSGDDLIHVIGINEEQDEWNTQRVYRSDLAVRCLAMGAEGAGHALDSLGPGLDGSDRSESDSFDDDYGATSVAGTCHSEIHVAFHLFAVSGEDSFPITSCSPAFSVLFGSLEPGTPLRSFFTQRDFNIFEKWVTDAVVADAEIAGPPFQEGAPRSRWLSLRLRNLNRLGVDLKARCSLAPYGDDAATMRLMLLDVQWLALPRAQRTARASSRRDGGSRRSSFGTPSGPPASTLGSQLQHL</sequence>
<feature type="non-terminal residue" evidence="3">
    <location>
        <position position="1"/>
    </location>
</feature>
<organism evidence="3 4">
    <name type="scientific">Prorocentrum cordatum</name>
    <dbReference type="NCBI Taxonomy" id="2364126"/>
    <lineage>
        <taxon>Eukaryota</taxon>
        <taxon>Sar</taxon>
        <taxon>Alveolata</taxon>
        <taxon>Dinophyceae</taxon>
        <taxon>Prorocentrales</taxon>
        <taxon>Prorocentraceae</taxon>
        <taxon>Prorocentrum</taxon>
    </lineage>
</organism>